<feature type="non-terminal residue" evidence="1">
    <location>
        <position position="183"/>
    </location>
</feature>
<evidence type="ECO:0000313" key="2">
    <source>
        <dbReference type="Proteomes" id="UP000324800"/>
    </source>
</evidence>
<organism evidence="1 2">
    <name type="scientific">Streblomastix strix</name>
    <dbReference type="NCBI Taxonomy" id="222440"/>
    <lineage>
        <taxon>Eukaryota</taxon>
        <taxon>Metamonada</taxon>
        <taxon>Preaxostyla</taxon>
        <taxon>Oxymonadida</taxon>
        <taxon>Streblomastigidae</taxon>
        <taxon>Streblomastix</taxon>
    </lineage>
</organism>
<dbReference type="EMBL" id="SNRW01025659">
    <property type="protein sequence ID" value="KAA6361363.1"/>
    <property type="molecule type" value="Genomic_DNA"/>
</dbReference>
<comment type="caution">
    <text evidence="1">The sequence shown here is derived from an EMBL/GenBank/DDBJ whole genome shotgun (WGS) entry which is preliminary data.</text>
</comment>
<evidence type="ECO:0000313" key="1">
    <source>
        <dbReference type="EMBL" id="KAA6361363.1"/>
    </source>
</evidence>
<proteinExistence type="predicted"/>
<dbReference type="AlphaFoldDB" id="A0A5J4TTZ1"/>
<reference evidence="1 2" key="1">
    <citation type="submission" date="2019-03" db="EMBL/GenBank/DDBJ databases">
        <title>Single cell metagenomics reveals metabolic interactions within the superorganism composed of flagellate Streblomastix strix and complex community of Bacteroidetes bacteria on its surface.</title>
        <authorList>
            <person name="Treitli S.C."/>
            <person name="Kolisko M."/>
            <person name="Husnik F."/>
            <person name="Keeling P."/>
            <person name="Hampl V."/>
        </authorList>
    </citation>
    <scope>NUCLEOTIDE SEQUENCE [LARGE SCALE GENOMIC DNA]</scope>
    <source>
        <strain evidence="1">ST1C</strain>
    </source>
</reference>
<protein>
    <submittedName>
        <fullName evidence="1">Uncharacterized protein</fullName>
    </submittedName>
</protein>
<accession>A0A5J4TTZ1</accession>
<name>A0A5J4TTZ1_9EUKA</name>
<gene>
    <name evidence="1" type="ORF">EZS28_043110</name>
</gene>
<dbReference type="Proteomes" id="UP000324800">
    <property type="component" value="Unassembled WGS sequence"/>
</dbReference>
<sequence>MGSCISQFRPNFVQGFVGGIGIDTKTRLKEFIQPIKSLQGLQEYDPSVNMNKIIPPTNLPAQFICSEEEILEQKKRWSAFADYMSKPFNYPSKFKKQLQELDSLGAINLKRTNRDGIPNLNINYAVVLFFNSYEGLPHTFDGSFNNALNLAKLFVERKYRVFYMNDATPMDYYEWMNWLIDKV</sequence>